<protein>
    <submittedName>
        <fullName evidence="3">Uncharacterized protein</fullName>
    </submittedName>
</protein>
<evidence type="ECO:0000313" key="4">
    <source>
        <dbReference type="Proteomes" id="UP000076857"/>
    </source>
</evidence>
<dbReference type="Proteomes" id="UP000076857">
    <property type="component" value="Chromosome"/>
</dbReference>
<dbReference type="RefSeq" id="WP_165605163.1">
    <property type="nucleotide sequence ID" value="NZ_BQII01000005.1"/>
</dbReference>
<dbReference type="EMBL" id="JARJLO010000048">
    <property type="protein sequence ID" value="MDF3869607.1"/>
    <property type="molecule type" value="Genomic_DNA"/>
</dbReference>
<feature type="compositionally biased region" description="Basic and acidic residues" evidence="1">
    <location>
        <begin position="1"/>
        <end position="11"/>
    </location>
</feature>
<dbReference type="InterPro" id="IPR054635">
    <property type="entry name" value="PA1571-like"/>
</dbReference>
<feature type="region of interest" description="Disordered" evidence="1">
    <location>
        <begin position="1"/>
        <end position="29"/>
    </location>
</feature>
<name>A0AAP9MYF9_PSEPU</name>
<reference evidence="3 4" key="1">
    <citation type="submission" date="2016-04" db="EMBL/GenBank/DDBJ databases">
        <authorList>
            <person name="Qiu J."/>
        </authorList>
    </citation>
    <scope>NUCLEOTIDE SEQUENCE [LARGE SCALE GENOMIC DNA]</scope>
    <source>
        <strain evidence="3 4">JQ581</strain>
    </source>
</reference>
<reference evidence="3 4" key="2">
    <citation type="submission" date="2020-04" db="EMBL/GenBank/DDBJ databases">
        <title>Complete genome sequence of Pseudomonas putida strain JQ581.</title>
        <authorList>
            <person name="Mu Y."/>
        </authorList>
    </citation>
    <scope>NUCLEOTIDE SEQUENCE [LARGE SCALE GENOMIC DNA]</scope>
    <source>
        <strain evidence="3 4">JQ581</strain>
    </source>
</reference>
<dbReference type="AlphaFoldDB" id="A0AAP9MYF9"/>
<evidence type="ECO:0000313" key="3">
    <source>
        <dbReference type="EMBL" id="QJQ09464.1"/>
    </source>
</evidence>
<reference evidence="2" key="3">
    <citation type="submission" date="2023-03" db="EMBL/GenBank/DDBJ databases">
        <title>Draft assemblies of triclosan tolerant bacteria isolated from returned activated sludge.</title>
        <authorList>
            <person name="Van Hamelsveld S."/>
        </authorList>
    </citation>
    <scope>NUCLEOTIDE SEQUENCE</scope>
    <source>
        <strain evidence="2">GW210012_S60</strain>
    </source>
</reference>
<proteinExistence type="predicted"/>
<evidence type="ECO:0000313" key="2">
    <source>
        <dbReference type="EMBL" id="MDF3869607.1"/>
    </source>
</evidence>
<organism evidence="3 4">
    <name type="scientific">Pseudomonas putida</name>
    <name type="common">Arthrobacter siderocapsulatus</name>
    <dbReference type="NCBI Taxonomy" id="303"/>
    <lineage>
        <taxon>Bacteria</taxon>
        <taxon>Pseudomonadati</taxon>
        <taxon>Pseudomonadota</taxon>
        <taxon>Gammaproteobacteria</taxon>
        <taxon>Pseudomonadales</taxon>
        <taxon>Pseudomonadaceae</taxon>
        <taxon>Pseudomonas</taxon>
    </lineage>
</organism>
<dbReference type="NCBIfam" id="NF045613">
    <property type="entry name" value="PA1571_fam"/>
    <property type="match status" value="1"/>
</dbReference>
<accession>A0AAP9MYF9</accession>
<sequence>MSLQHGSDHQKPQTTPPPQACGSIIDGKGREVPITEQMIQQACKALEESRVERVHKG</sequence>
<gene>
    <name evidence="3" type="ORF">A3L25_008535</name>
    <name evidence="2" type="ORF">P3W50_03905</name>
</gene>
<evidence type="ECO:0000256" key="1">
    <source>
        <dbReference type="SAM" id="MobiDB-lite"/>
    </source>
</evidence>
<dbReference type="Proteomes" id="UP001217741">
    <property type="component" value="Unassembled WGS sequence"/>
</dbReference>
<dbReference type="EMBL" id="CP050951">
    <property type="protein sequence ID" value="QJQ09464.1"/>
    <property type="molecule type" value="Genomic_DNA"/>
</dbReference>